<protein>
    <submittedName>
        <fullName evidence="1">Uncharacterized protein</fullName>
    </submittedName>
</protein>
<evidence type="ECO:0000313" key="1">
    <source>
        <dbReference type="WBParaSite" id="SSTP_0001037500.1"/>
    </source>
</evidence>
<name>A0A0K0ELN1_STRER</name>
<sequence>MVDYSNYIKEFQNIFNKTLLMCEEINGVTTDLALGSFQELLRNRAYETNVLKERFSSTRTYADTLAKNFDEIESPLWRLKFYISIMNDTINSITTEELVKILMLIKENKK</sequence>
<reference evidence="1" key="1">
    <citation type="submission" date="2015-08" db="UniProtKB">
        <authorList>
            <consortium name="WormBaseParasite"/>
        </authorList>
    </citation>
    <scope>IDENTIFICATION</scope>
</reference>
<organism evidence="1">
    <name type="scientific">Strongyloides stercoralis</name>
    <name type="common">Threadworm</name>
    <dbReference type="NCBI Taxonomy" id="6248"/>
    <lineage>
        <taxon>Eukaryota</taxon>
        <taxon>Metazoa</taxon>
        <taxon>Ecdysozoa</taxon>
        <taxon>Nematoda</taxon>
        <taxon>Chromadorea</taxon>
        <taxon>Rhabditida</taxon>
        <taxon>Tylenchina</taxon>
        <taxon>Panagrolaimomorpha</taxon>
        <taxon>Strongyloidoidea</taxon>
        <taxon>Strongyloididae</taxon>
        <taxon>Strongyloides</taxon>
    </lineage>
</organism>
<accession>A0A0K0ELN1</accession>
<dbReference type="WBParaSite" id="SSTP_0001037500.1">
    <property type="protein sequence ID" value="SSTP_0001037500.1"/>
    <property type="gene ID" value="SSTP_0001037500"/>
</dbReference>
<dbReference type="AlphaFoldDB" id="A0A0K0ELN1"/>
<proteinExistence type="predicted"/>